<accession>A0A5A9X8F7</accession>
<dbReference type="Proteomes" id="UP000324298">
    <property type="component" value="Unassembled WGS sequence"/>
</dbReference>
<dbReference type="InterPro" id="IPR001647">
    <property type="entry name" value="HTH_TetR"/>
</dbReference>
<dbReference type="AlphaFoldDB" id="A0A5A9X8F7"/>
<keyword evidence="3" id="KW-0804">Transcription</keyword>
<feature type="domain" description="HTH tetR-type" evidence="6">
    <location>
        <begin position="12"/>
        <end position="72"/>
    </location>
</feature>
<dbReference type="InterPro" id="IPR036271">
    <property type="entry name" value="Tet_transcr_reg_TetR-rel_C_sf"/>
</dbReference>
<dbReference type="GO" id="GO:0000976">
    <property type="term" value="F:transcription cis-regulatory region binding"/>
    <property type="evidence" value="ECO:0007669"/>
    <property type="project" value="TreeGrafter"/>
</dbReference>
<keyword evidence="1" id="KW-0805">Transcription regulation</keyword>
<proteinExistence type="predicted"/>
<evidence type="ECO:0000256" key="4">
    <source>
        <dbReference type="PROSITE-ProRule" id="PRU00335"/>
    </source>
</evidence>
<keyword evidence="8" id="KW-1185">Reference proteome</keyword>
<dbReference type="Pfam" id="PF00440">
    <property type="entry name" value="TetR_N"/>
    <property type="match status" value="1"/>
</dbReference>
<comment type="caution">
    <text evidence="7">The sequence shown here is derived from an EMBL/GenBank/DDBJ whole genome shotgun (WGS) entry which is preliminary data.</text>
</comment>
<feature type="DNA-binding region" description="H-T-H motif" evidence="4">
    <location>
        <begin position="35"/>
        <end position="54"/>
    </location>
</feature>
<dbReference type="InterPro" id="IPR009057">
    <property type="entry name" value="Homeodomain-like_sf"/>
</dbReference>
<keyword evidence="5" id="KW-1133">Transmembrane helix</keyword>
<keyword evidence="5" id="KW-0472">Membrane</keyword>
<dbReference type="SUPFAM" id="SSF46689">
    <property type="entry name" value="Homeodomain-like"/>
    <property type="match status" value="1"/>
</dbReference>
<dbReference type="PRINTS" id="PR00455">
    <property type="entry name" value="HTHTETR"/>
</dbReference>
<reference evidence="7 8" key="1">
    <citation type="submission" date="2019-04" db="EMBL/GenBank/DDBJ databases">
        <title>Geobacter ruber sp. nov., ferric-reducing bacteria isolated from paddy soil.</title>
        <authorList>
            <person name="Xu Z."/>
            <person name="Masuda Y."/>
            <person name="Itoh H."/>
            <person name="Senoo K."/>
        </authorList>
    </citation>
    <scope>NUCLEOTIDE SEQUENCE [LARGE SCALE GENOMIC DNA]</scope>
    <source>
        <strain evidence="7 8">Red88</strain>
    </source>
</reference>
<dbReference type="Gene3D" id="1.10.357.10">
    <property type="entry name" value="Tetracycline Repressor, domain 2"/>
    <property type="match status" value="1"/>
</dbReference>
<dbReference type="Pfam" id="PF13305">
    <property type="entry name" value="TetR_C_33"/>
    <property type="match status" value="1"/>
</dbReference>
<dbReference type="InterPro" id="IPR025996">
    <property type="entry name" value="MT1864/Rv1816-like_C"/>
</dbReference>
<sequence length="203" mass="23359">MGLKERRIQHKEQFRAEILTAARELFSQEGYSQFSMRKLAARIEHSPTTIYLYFRDKDDLLFYICEELYAAFLKAVVEIRQAEPDPGKALRHVLHHYIRFGVSHPEHYKTVFFTSPVVYGSPDSFMTKDTIALRSYRAILDLISDCMRYGVLQKTDGPMLAMVFWSAMHGLVTSIIFTRDFPMPDTALMAETLIDGLLKGHAA</sequence>
<dbReference type="PANTHER" id="PTHR30055">
    <property type="entry name" value="HTH-TYPE TRANSCRIPTIONAL REGULATOR RUTR"/>
    <property type="match status" value="1"/>
</dbReference>
<dbReference type="InterPro" id="IPR050109">
    <property type="entry name" value="HTH-type_TetR-like_transc_reg"/>
</dbReference>
<dbReference type="EMBL" id="SRSD01000009">
    <property type="protein sequence ID" value="KAA0889094.1"/>
    <property type="molecule type" value="Genomic_DNA"/>
</dbReference>
<keyword evidence="2 4" id="KW-0238">DNA-binding</keyword>
<evidence type="ECO:0000256" key="2">
    <source>
        <dbReference type="ARBA" id="ARBA00023125"/>
    </source>
</evidence>
<evidence type="ECO:0000259" key="6">
    <source>
        <dbReference type="PROSITE" id="PS50977"/>
    </source>
</evidence>
<dbReference type="PANTHER" id="PTHR30055:SF212">
    <property type="entry name" value="TETR-FAMILY FAMILY TRANSCRIPTIONAL REGULATOR"/>
    <property type="match status" value="1"/>
</dbReference>
<protein>
    <submittedName>
        <fullName evidence="7">TetR/AcrR family transcriptional regulator</fullName>
    </submittedName>
</protein>
<feature type="transmembrane region" description="Helical" evidence="5">
    <location>
        <begin position="157"/>
        <end position="177"/>
    </location>
</feature>
<dbReference type="GO" id="GO:0003700">
    <property type="term" value="F:DNA-binding transcription factor activity"/>
    <property type="evidence" value="ECO:0007669"/>
    <property type="project" value="TreeGrafter"/>
</dbReference>
<organism evidence="7 8">
    <name type="scientific">Oryzomonas rubra</name>
    <dbReference type="NCBI Taxonomy" id="2509454"/>
    <lineage>
        <taxon>Bacteria</taxon>
        <taxon>Pseudomonadati</taxon>
        <taxon>Thermodesulfobacteriota</taxon>
        <taxon>Desulfuromonadia</taxon>
        <taxon>Geobacterales</taxon>
        <taxon>Geobacteraceae</taxon>
        <taxon>Oryzomonas</taxon>
    </lineage>
</organism>
<evidence type="ECO:0000256" key="5">
    <source>
        <dbReference type="SAM" id="Phobius"/>
    </source>
</evidence>
<name>A0A5A9X8F7_9BACT</name>
<gene>
    <name evidence="7" type="ORF">ET418_14705</name>
</gene>
<evidence type="ECO:0000256" key="1">
    <source>
        <dbReference type="ARBA" id="ARBA00023015"/>
    </source>
</evidence>
<dbReference type="PROSITE" id="PS50977">
    <property type="entry name" value="HTH_TETR_2"/>
    <property type="match status" value="1"/>
</dbReference>
<dbReference type="SUPFAM" id="SSF48498">
    <property type="entry name" value="Tetracyclin repressor-like, C-terminal domain"/>
    <property type="match status" value="1"/>
</dbReference>
<keyword evidence="5" id="KW-0812">Transmembrane</keyword>
<evidence type="ECO:0000256" key="3">
    <source>
        <dbReference type="ARBA" id="ARBA00023163"/>
    </source>
</evidence>
<dbReference type="RefSeq" id="WP_149308812.1">
    <property type="nucleotide sequence ID" value="NZ_SRSD01000009.1"/>
</dbReference>
<evidence type="ECO:0000313" key="7">
    <source>
        <dbReference type="EMBL" id="KAA0889094.1"/>
    </source>
</evidence>
<dbReference type="OrthoDB" id="63332at2"/>
<evidence type="ECO:0000313" key="8">
    <source>
        <dbReference type="Proteomes" id="UP000324298"/>
    </source>
</evidence>